<accession>A0AAT9JYT1</accession>
<reference evidence="1" key="1">
    <citation type="submission" date="2024-01" db="EMBL/GenBank/DDBJ databases">
        <title>Synechococcus elongatus PCC 11802, a close yet different native of Synechococcus elongatus PCC 11801.</title>
        <authorList>
            <person name="Jaiswal D."/>
            <person name="Sengupta A."/>
            <person name="Sengupta S."/>
            <person name="Pakrasi H.B."/>
            <person name="Wangikar P."/>
        </authorList>
    </citation>
    <scope>NUCLEOTIDE SEQUENCE</scope>
    <source>
        <strain evidence="1">PCC 11802</strain>
    </source>
</reference>
<gene>
    <name evidence="1" type="ORF">EKO22_10485</name>
</gene>
<proteinExistence type="predicted"/>
<dbReference type="EMBL" id="CP034671">
    <property type="protein sequence ID" value="QFZ92701.2"/>
    <property type="molecule type" value="Genomic_DNA"/>
</dbReference>
<sequence>MQKRCARNRKRSQRRAIFCPEHGCYLDSVSPKFPLFADSAGQLQVRGMGAKTAKLVIHTHGTVPLQDEWLEAFWCNQCQTQRWHHVRKLGDRQYDTQVAPIALWRQVSGVIDPHRNPSVSEFSDRAARGRGGYAAGLRGFRQLA</sequence>
<dbReference type="RefSeq" id="WP_208678359.1">
    <property type="nucleotide sequence ID" value="NZ_CP034671.2"/>
</dbReference>
<organism evidence="1">
    <name type="scientific">Synechococcus elongatus PCC 11802</name>
    <dbReference type="NCBI Taxonomy" id="2283154"/>
    <lineage>
        <taxon>Bacteria</taxon>
        <taxon>Bacillati</taxon>
        <taxon>Cyanobacteriota</taxon>
        <taxon>Cyanophyceae</taxon>
        <taxon>Synechococcales</taxon>
        <taxon>Synechococcaceae</taxon>
        <taxon>Synechococcus</taxon>
    </lineage>
</organism>
<dbReference type="AlphaFoldDB" id="A0AAT9JYT1"/>
<protein>
    <submittedName>
        <fullName evidence="1">Uncharacterized protein</fullName>
    </submittedName>
</protein>
<name>A0AAT9JYT1_SYNEL</name>
<evidence type="ECO:0000313" key="1">
    <source>
        <dbReference type="EMBL" id="QFZ92701.2"/>
    </source>
</evidence>